<evidence type="ECO:0000256" key="1">
    <source>
        <dbReference type="SAM" id="SignalP"/>
    </source>
</evidence>
<proteinExistence type="predicted"/>
<sequence>MKRILLCLLAMTATLANAQSPQSPDLVALTAHVNPVMDPDSLGETAMQCIHNTVCKTALDAAALYLGVDISTLTTTTGYVVGYTIVGEDADFQYPLPEDYEYCSSVVHTVSVVPATGDRASQMQMWAIGDGMRIHTWTPKRHFSEGHSWIDAQLTVIGVNKNVAAQYRAAGKCSPTAKHFIGVCRGSDGVNHGEPACKTIVDPRPHT</sequence>
<evidence type="ECO:0000313" key="3">
    <source>
        <dbReference type="Proteomes" id="UP001494588"/>
    </source>
</evidence>
<keyword evidence="1" id="KW-0732">Signal</keyword>
<evidence type="ECO:0000313" key="2">
    <source>
        <dbReference type="EMBL" id="MEM5291473.1"/>
    </source>
</evidence>
<dbReference type="Proteomes" id="UP001494588">
    <property type="component" value="Unassembled WGS sequence"/>
</dbReference>
<organism evidence="2 3">
    <name type="scientific">Paraburkholderia sabiae</name>
    <dbReference type="NCBI Taxonomy" id="273251"/>
    <lineage>
        <taxon>Bacteria</taxon>
        <taxon>Pseudomonadati</taxon>
        <taxon>Pseudomonadota</taxon>
        <taxon>Betaproteobacteria</taxon>
        <taxon>Burkholderiales</taxon>
        <taxon>Burkholderiaceae</taxon>
        <taxon>Paraburkholderia</taxon>
    </lineage>
</organism>
<dbReference type="EMBL" id="JAZHGC010000052">
    <property type="protein sequence ID" value="MEM5291473.1"/>
    <property type="molecule type" value="Genomic_DNA"/>
</dbReference>
<name>A0ABU9QQM2_9BURK</name>
<reference evidence="2 3" key="1">
    <citation type="submission" date="2024-01" db="EMBL/GenBank/DDBJ databases">
        <title>The diversity of rhizobia nodulating Mimosa spp. in eleven states of Brazil covering several biomes is determined by host plant, location, and edaphic factors.</title>
        <authorList>
            <person name="Rouws L."/>
            <person name="Barauna A."/>
            <person name="Beukes C."/>
            <person name="De Faria S.M."/>
            <person name="Gross E."/>
            <person name="Dos Reis Junior F.B."/>
            <person name="Simon M."/>
            <person name="Maluk M."/>
            <person name="Odee D.W."/>
            <person name="Kenicer G."/>
            <person name="Young J.P.W."/>
            <person name="Reis V.M."/>
            <person name="Zilli J."/>
            <person name="James E.K."/>
        </authorList>
    </citation>
    <scope>NUCLEOTIDE SEQUENCE [LARGE SCALE GENOMIC DNA]</scope>
    <source>
        <strain evidence="2 3">JPY77</strain>
    </source>
</reference>
<gene>
    <name evidence="2" type="ORF">V4C55_37710</name>
</gene>
<keyword evidence="3" id="KW-1185">Reference proteome</keyword>
<dbReference type="RefSeq" id="WP_201661065.1">
    <property type="nucleotide sequence ID" value="NZ_CAJHCS010000044.1"/>
</dbReference>
<accession>A0ABU9QQM2</accession>
<comment type="caution">
    <text evidence="2">The sequence shown here is derived from an EMBL/GenBank/DDBJ whole genome shotgun (WGS) entry which is preliminary data.</text>
</comment>
<feature type="chain" id="PRO_5046120626" evidence="1">
    <location>
        <begin position="19"/>
        <end position="207"/>
    </location>
</feature>
<feature type="signal peptide" evidence="1">
    <location>
        <begin position="1"/>
        <end position="18"/>
    </location>
</feature>
<protein>
    <submittedName>
        <fullName evidence="2">Uncharacterized protein</fullName>
    </submittedName>
</protein>